<name>A0ABD3PV78_9STRA</name>
<dbReference type="EMBL" id="JALLAZ020000603">
    <property type="protein sequence ID" value="KAL3791121.1"/>
    <property type="molecule type" value="Genomic_DNA"/>
</dbReference>
<comment type="caution">
    <text evidence="1">The sequence shown here is derived from an EMBL/GenBank/DDBJ whole genome shotgun (WGS) entry which is preliminary data.</text>
</comment>
<organism evidence="1 2">
    <name type="scientific">Stephanodiscus triporus</name>
    <dbReference type="NCBI Taxonomy" id="2934178"/>
    <lineage>
        <taxon>Eukaryota</taxon>
        <taxon>Sar</taxon>
        <taxon>Stramenopiles</taxon>
        <taxon>Ochrophyta</taxon>
        <taxon>Bacillariophyta</taxon>
        <taxon>Coscinodiscophyceae</taxon>
        <taxon>Thalassiosirophycidae</taxon>
        <taxon>Stephanodiscales</taxon>
        <taxon>Stephanodiscaceae</taxon>
        <taxon>Stephanodiscus</taxon>
    </lineage>
</organism>
<dbReference type="Proteomes" id="UP001530315">
    <property type="component" value="Unassembled WGS sequence"/>
</dbReference>
<proteinExistence type="predicted"/>
<dbReference type="AlphaFoldDB" id="A0ABD3PV78"/>
<protein>
    <submittedName>
        <fullName evidence="1">Uncharacterized protein</fullName>
    </submittedName>
</protein>
<evidence type="ECO:0000313" key="1">
    <source>
        <dbReference type="EMBL" id="KAL3791121.1"/>
    </source>
</evidence>
<evidence type="ECO:0000313" key="2">
    <source>
        <dbReference type="Proteomes" id="UP001530315"/>
    </source>
</evidence>
<reference evidence="1 2" key="1">
    <citation type="submission" date="2024-10" db="EMBL/GenBank/DDBJ databases">
        <title>Updated reference genomes for cyclostephanoid diatoms.</title>
        <authorList>
            <person name="Roberts W.R."/>
            <person name="Alverson A.J."/>
        </authorList>
    </citation>
    <scope>NUCLEOTIDE SEQUENCE [LARGE SCALE GENOMIC DNA]</scope>
    <source>
        <strain evidence="1 2">AJA276-08</strain>
    </source>
</reference>
<accession>A0ABD3PV78</accession>
<sequence length="109" mass="12480">MKNIAQQKQATMEMIAQARKKIVIEQDRKMNAAKELAEKLGGNKKKARIIVKHKKYKIANEDCSDIDLKSDSEILTESQGELDESYIAANDHLSFLVKQRELLMKDMSE</sequence>
<keyword evidence="2" id="KW-1185">Reference proteome</keyword>
<gene>
    <name evidence="1" type="ORF">ACHAW5_004977</name>
</gene>